<name>A0A316UR18_9BASI</name>
<proteinExistence type="predicted"/>
<dbReference type="GeneID" id="37025577"/>
<evidence type="ECO:0000313" key="2">
    <source>
        <dbReference type="EMBL" id="PWN27424.1"/>
    </source>
</evidence>
<evidence type="ECO:0000313" key="3">
    <source>
        <dbReference type="Proteomes" id="UP000245884"/>
    </source>
</evidence>
<feature type="region of interest" description="Disordered" evidence="1">
    <location>
        <begin position="1"/>
        <end position="114"/>
    </location>
</feature>
<dbReference type="EMBL" id="KZ819668">
    <property type="protein sequence ID" value="PWN27424.1"/>
    <property type="molecule type" value="Genomic_DNA"/>
</dbReference>
<feature type="compositionally biased region" description="Basic and acidic residues" evidence="1">
    <location>
        <begin position="91"/>
        <end position="101"/>
    </location>
</feature>
<accession>A0A316UR18</accession>
<dbReference type="AlphaFoldDB" id="A0A316UR18"/>
<protein>
    <submittedName>
        <fullName evidence="2">Uncharacterized protein</fullName>
    </submittedName>
</protein>
<dbReference type="Proteomes" id="UP000245884">
    <property type="component" value="Unassembled WGS sequence"/>
</dbReference>
<evidence type="ECO:0000256" key="1">
    <source>
        <dbReference type="SAM" id="MobiDB-lite"/>
    </source>
</evidence>
<sequence length="114" mass="12329">MKKIGSSQLPIISDEDSDGTPPSSLLRPAKTAREARSRKSQPAADAGPSSKRLAGLSSICGQKTSTAKWKGKDRLMDDDEDAVMSDSSDLACKKPGERSERQTQSQPRIARPMR</sequence>
<organism evidence="2 3">
    <name type="scientific">Jaminaea rosea</name>
    <dbReference type="NCBI Taxonomy" id="1569628"/>
    <lineage>
        <taxon>Eukaryota</taxon>
        <taxon>Fungi</taxon>
        <taxon>Dikarya</taxon>
        <taxon>Basidiomycota</taxon>
        <taxon>Ustilaginomycotina</taxon>
        <taxon>Exobasidiomycetes</taxon>
        <taxon>Microstromatales</taxon>
        <taxon>Microstromatales incertae sedis</taxon>
        <taxon>Jaminaea</taxon>
    </lineage>
</organism>
<feature type="compositionally biased region" description="Polar residues" evidence="1">
    <location>
        <begin position="1"/>
        <end position="10"/>
    </location>
</feature>
<reference evidence="2 3" key="1">
    <citation type="journal article" date="2018" name="Mol. Biol. Evol.">
        <title>Broad Genomic Sampling Reveals a Smut Pathogenic Ancestry of the Fungal Clade Ustilaginomycotina.</title>
        <authorList>
            <person name="Kijpornyongpan T."/>
            <person name="Mondo S.J."/>
            <person name="Barry K."/>
            <person name="Sandor L."/>
            <person name="Lee J."/>
            <person name="Lipzen A."/>
            <person name="Pangilinan J."/>
            <person name="LaButti K."/>
            <person name="Hainaut M."/>
            <person name="Henrissat B."/>
            <person name="Grigoriev I.V."/>
            <person name="Spatafora J.W."/>
            <person name="Aime M.C."/>
        </authorList>
    </citation>
    <scope>NUCLEOTIDE SEQUENCE [LARGE SCALE GENOMIC DNA]</scope>
    <source>
        <strain evidence="2 3">MCA 5214</strain>
    </source>
</reference>
<gene>
    <name evidence="2" type="ORF">BDZ90DRAFT_177968</name>
</gene>
<keyword evidence="3" id="KW-1185">Reference proteome</keyword>
<dbReference type="RefSeq" id="XP_025362036.1">
    <property type="nucleotide sequence ID" value="XM_025503754.1"/>
</dbReference>